<sequence>MGINKILAQENQSATLPKTDFYDYRGTNTIDIGIGTSVMNGDLDDPLFEIYTHFGYKRYIIPYLNVNIGYHKFNLAYKDVFNEGFMSFDLNLEVLPFPHERISPFAYVGGGINAANYFTQVDSKIQGGLGIEYIAYEGVGLKLYADYNMVSSDELEGKVFGEADDIYWRIAFGINFYFGGQKKKEKILKNIPTVIKSNPITTN</sequence>
<comment type="caution">
    <text evidence="1">The sequence shown here is derived from an EMBL/GenBank/DDBJ whole genome shotgun (WGS) entry which is preliminary data.</text>
</comment>
<keyword evidence="2" id="KW-1185">Reference proteome</keyword>
<reference evidence="1 2" key="1">
    <citation type="submission" date="2018-01" db="EMBL/GenBank/DDBJ databases">
        <title>The draft genome of Hanstruepera neustonica JCM19743.</title>
        <authorList>
            <person name="He R.-H."/>
            <person name="Du Z.-J."/>
        </authorList>
    </citation>
    <scope>NUCLEOTIDE SEQUENCE [LARGE SCALE GENOMIC DNA]</scope>
    <source>
        <strain evidence="1 2">JCM19743</strain>
    </source>
</reference>
<dbReference type="EMBL" id="POWF01000003">
    <property type="protein sequence ID" value="PNQ73389.1"/>
    <property type="molecule type" value="Genomic_DNA"/>
</dbReference>
<dbReference type="Proteomes" id="UP000236641">
    <property type="component" value="Unassembled WGS sequence"/>
</dbReference>
<evidence type="ECO:0000313" key="2">
    <source>
        <dbReference type="Proteomes" id="UP000236641"/>
    </source>
</evidence>
<protein>
    <submittedName>
        <fullName evidence="1">Curli production assembly/transport component CsgG</fullName>
    </submittedName>
</protein>
<name>A0A2K1DZD1_9FLAO</name>
<dbReference type="AlphaFoldDB" id="A0A2K1DZD1"/>
<proteinExistence type="predicted"/>
<accession>A0A2K1DZD1</accession>
<gene>
    <name evidence="1" type="ORF">C1T31_07690</name>
</gene>
<organism evidence="1 2">
    <name type="scientific">Hanstruepera neustonica</name>
    <dbReference type="NCBI Taxonomy" id="1445657"/>
    <lineage>
        <taxon>Bacteria</taxon>
        <taxon>Pseudomonadati</taxon>
        <taxon>Bacteroidota</taxon>
        <taxon>Flavobacteriia</taxon>
        <taxon>Flavobacteriales</taxon>
        <taxon>Flavobacteriaceae</taxon>
        <taxon>Hanstruepera</taxon>
    </lineage>
</organism>
<evidence type="ECO:0000313" key="1">
    <source>
        <dbReference type="EMBL" id="PNQ73389.1"/>
    </source>
</evidence>
<dbReference type="SUPFAM" id="SSF56925">
    <property type="entry name" value="OMPA-like"/>
    <property type="match status" value="1"/>
</dbReference>
<dbReference type="OrthoDB" id="1110708at2"/>
<dbReference type="InterPro" id="IPR011250">
    <property type="entry name" value="OMP/PagP_B-barrel"/>
</dbReference>